<evidence type="ECO:0000313" key="4">
    <source>
        <dbReference type="Proteomes" id="UP001603857"/>
    </source>
</evidence>
<gene>
    <name evidence="3" type="ORF">Fmac_000419</name>
</gene>
<dbReference type="Pfam" id="PF02458">
    <property type="entry name" value="Transferase"/>
    <property type="match status" value="1"/>
</dbReference>
<evidence type="ECO:0008006" key="5">
    <source>
        <dbReference type="Google" id="ProtNLM"/>
    </source>
</evidence>
<dbReference type="InterPro" id="IPR023213">
    <property type="entry name" value="CAT-like_dom_sf"/>
</dbReference>
<proteinExistence type="predicted"/>
<dbReference type="PANTHER" id="PTHR31896:SF12">
    <property type="entry name" value="HXXXD-TYPE ACYL-TRANSFERASE FAMILY PROTEIN"/>
    <property type="match status" value="1"/>
</dbReference>
<name>A0ABD1NE81_9FABA</name>
<dbReference type="InterPro" id="IPR051283">
    <property type="entry name" value="Sec_Metabolite_Acyltrans"/>
</dbReference>
<keyword evidence="4" id="KW-1185">Reference proteome</keyword>
<dbReference type="EMBL" id="JBGMDY010000001">
    <property type="protein sequence ID" value="KAL2346419.1"/>
    <property type="molecule type" value="Genomic_DNA"/>
</dbReference>
<evidence type="ECO:0000313" key="3">
    <source>
        <dbReference type="EMBL" id="KAL2346419.1"/>
    </source>
</evidence>
<dbReference type="GO" id="GO:0016740">
    <property type="term" value="F:transferase activity"/>
    <property type="evidence" value="ECO:0007669"/>
    <property type="project" value="UniProtKB-KW"/>
</dbReference>
<feature type="region of interest" description="Disordered" evidence="2">
    <location>
        <begin position="531"/>
        <end position="594"/>
    </location>
</feature>
<dbReference type="PANTHER" id="PTHR31896">
    <property type="entry name" value="FAMILY REGULATORY PROTEIN, PUTATIVE (AFU_ORTHOLOGUE AFUA_3G14730)-RELATED"/>
    <property type="match status" value="1"/>
</dbReference>
<protein>
    <recommendedName>
        <fullName evidence="5">HXXXD-type acyl-transferase family protein</fullName>
    </recommendedName>
</protein>
<evidence type="ECO:0000256" key="2">
    <source>
        <dbReference type="SAM" id="MobiDB-lite"/>
    </source>
</evidence>
<evidence type="ECO:0000256" key="1">
    <source>
        <dbReference type="ARBA" id="ARBA00022679"/>
    </source>
</evidence>
<keyword evidence="1" id="KW-0808">Transferase</keyword>
<accession>A0ABD1NE81</accession>
<dbReference type="Gene3D" id="3.30.559.10">
    <property type="entry name" value="Chloramphenicol acetyltransferase-like domain"/>
    <property type="match status" value="2"/>
</dbReference>
<dbReference type="AlphaFoldDB" id="A0ABD1NE81"/>
<dbReference type="Proteomes" id="UP001603857">
    <property type="component" value="Unassembled WGS sequence"/>
</dbReference>
<feature type="compositionally biased region" description="Pro residues" evidence="2">
    <location>
        <begin position="561"/>
        <end position="575"/>
    </location>
</feature>
<comment type="caution">
    <text evidence="3">The sequence shown here is derived from an EMBL/GenBank/DDBJ whole genome shotgun (WGS) entry which is preliminary data.</text>
</comment>
<organism evidence="3 4">
    <name type="scientific">Flemingia macrophylla</name>
    <dbReference type="NCBI Taxonomy" id="520843"/>
    <lineage>
        <taxon>Eukaryota</taxon>
        <taxon>Viridiplantae</taxon>
        <taxon>Streptophyta</taxon>
        <taxon>Embryophyta</taxon>
        <taxon>Tracheophyta</taxon>
        <taxon>Spermatophyta</taxon>
        <taxon>Magnoliopsida</taxon>
        <taxon>eudicotyledons</taxon>
        <taxon>Gunneridae</taxon>
        <taxon>Pentapetalae</taxon>
        <taxon>rosids</taxon>
        <taxon>fabids</taxon>
        <taxon>Fabales</taxon>
        <taxon>Fabaceae</taxon>
        <taxon>Papilionoideae</taxon>
        <taxon>50 kb inversion clade</taxon>
        <taxon>NPAAA clade</taxon>
        <taxon>indigoferoid/millettioid clade</taxon>
        <taxon>Phaseoleae</taxon>
        <taxon>Flemingia</taxon>
    </lineage>
</organism>
<sequence length="594" mass="65926">MASTPAVERGLLFKKPTPLVDEQGFMENLLEKLKHSLSLTLFHFYPLSGRLVTHKTQHPPFYAVFVDCTNNDGARFIHATLDMAISDIFSPTDVPPIVHSLFDHHKAVNHDGHTIPLLSIQVTELVDGVFIGCSMNHVIGDGTSYWNFFNAWSQIFQAQDHDGIGVPIISHPPIHKRWFPEGCDPLINLPFKHHDEFISRFEAPSLRERMFHFSAESIAKLKAKANAETNTTKISSFQALSALVWRCITRARRLPYNQRTSCKFATNNRTRMEPPLAQEYFGNSIHALCAGTATSGELLENDLGWAAWKLHVAVANHNGEAVLQSLKEWLECPLIYQLGRYFDPYCVMMGSSPRFNMYGNEFGMGKAIAVRSGYANKFDGKVTSYPGHEGGGSVDLEVCLSPCIMTALESDQEFIDAVSVSNPLTWHNRLCPCFFSSRFTNKTPHLLPPPLHLPPPPLQGCHHQCHHRRHRTPLPFSPPLAVGRQRRKLPLLIYIHGGAFASAPLQPGLPQPPQRSLRLGQRRRGVGLLDGLELGEDELPGDATPVRSVTGSPTDVAASPKPTPPTKPPPPSPPPRLRRLLGKHASAPAFGPPR</sequence>
<reference evidence="3 4" key="1">
    <citation type="submission" date="2024-08" db="EMBL/GenBank/DDBJ databases">
        <title>Insights into the chromosomal genome structure of Flemingia macrophylla.</title>
        <authorList>
            <person name="Ding Y."/>
            <person name="Zhao Y."/>
            <person name="Bi W."/>
            <person name="Wu M."/>
            <person name="Zhao G."/>
            <person name="Gong Y."/>
            <person name="Li W."/>
            <person name="Zhang P."/>
        </authorList>
    </citation>
    <scope>NUCLEOTIDE SEQUENCE [LARGE SCALE GENOMIC DNA]</scope>
    <source>
        <strain evidence="3">DYQJB</strain>
        <tissue evidence="3">Leaf</tissue>
    </source>
</reference>